<dbReference type="AlphaFoldDB" id="A0A7C3UZS8"/>
<organism evidence="2">
    <name type="scientific">candidate division WOR-3 bacterium</name>
    <dbReference type="NCBI Taxonomy" id="2052148"/>
    <lineage>
        <taxon>Bacteria</taxon>
        <taxon>Bacteria division WOR-3</taxon>
    </lineage>
</organism>
<name>A0A7C3UZS8_UNCW3</name>
<gene>
    <name evidence="2" type="ORF">ENX07_07875</name>
</gene>
<evidence type="ECO:0000256" key="1">
    <source>
        <dbReference type="SAM" id="Coils"/>
    </source>
</evidence>
<evidence type="ECO:0008006" key="3">
    <source>
        <dbReference type="Google" id="ProtNLM"/>
    </source>
</evidence>
<accession>A0A7C3UZS8</accession>
<comment type="caution">
    <text evidence="2">The sequence shown here is derived from an EMBL/GenBank/DDBJ whole genome shotgun (WGS) entry which is preliminary data.</text>
</comment>
<evidence type="ECO:0000313" key="2">
    <source>
        <dbReference type="EMBL" id="HGE99966.1"/>
    </source>
</evidence>
<protein>
    <recommendedName>
        <fullName evidence="3">V-ATPase subunit E</fullName>
    </recommendedName>
</protein>
<keyword evidence="1" id="KW-0175">Coiled coil</keyword>
<dbReference type="SUPFAM" id="SSF160527">
    <property type="entry name" value="V-type ATPase subunit E-like"/>
    <property type="match status" value="1"/>
</dbReference>
<dbReference type="EMBL" id="DTMQ01000048">
    <property type="protein sequence ID" value="HGE99966.1"/>
    <property type="molecule type" value="Genomic_DNA"/>
</dbReference>
<reference evidence="2" key="1">
    <citation type="journal article" date="2020" name="mSystems">
        <title>Genome- and Community-Level Interaction Insights into Carbon Utilization and Element Cycling Functions of Hydrothermarchaeota in Hydrothermal Sediment.</title>
        <authorList>
            <person name="Zhou Z."/>
            <person name="Liu Y."/>
            <person name="Xu W."/>
            <person name="Pan J."/>
            <person name="Luo Z.H."/>
            <person name="Li M."/>
        </authorList>
    </citation>
    <scope>NUCLEOTIDE SEQUENCE [LARGE SCALE GENOMIC DNA]</scope>
    <source>
        <strain evidence="2">SpSt-906</strain>
    </source>
</reference>
<proteinExistence type="predicted"/>
<feature type="coiled-coil region" evidence="1">
    <location>
        <begin position="4"/>
        <end position="53"/>
    </location>
</feature>
<sequence length="182" mass="21829">MGIERLTRKIIEEAEKERERIKRDYEEKIATLEREIEEERERLRREGREKIKREMEGIRRKEVAEKRLKEQSRILMEQWALIRKVLAEVKKEFRTKVINYPELLRKIIERFASPGDTITFASDDLPLFQNQFPELKKENSNHLSAGVVIKKEKEEIDFSLESTLEAMKEEIILGFKEVLEVE</sequence>